<dbReference type="Pfam" id="PF13581">
    <property type="entry name" value="HATPase_c_2"/>
    <property type="match status" value="1"/>
</dbReference>
<dbReference type="CDD" id="cd16936">
    <property type="entry name" value="HATPase_RsbW-like"/>
    <property type="match status" value="1"/>
</dbReference>
<keyword evidence="1" id="KW-0723">Serine/threonine-protein kinase</keyword>
<dbReference type="PANTHER" id="PTHR35526:SF3">
    <property type="entry name" value="ANTI-SIGMA-F FACTOR RSBW"/>
    <property type="match status" value="1"/>
</dbReference>
<sequence length="86" mass="9331">MVLVASELATNALRHGTPPTTVALHQCEDRFLLTVADHDPTTRPYLAGRRTPGAGGFGLQIATMLALDLGWYRTETTKVVWAEIAP</sequence>
<reference evidence="3 4" key="2">
    <citation type="submission" date="2020-08" db="EMBL/GenBank/DDBJ databases">
        <authorList>
            <person name="Partida-Martinez L."/>
            <person name="Huntemann M."/>
            <person name="Clum A."/>
            <person name="Wang J."/>
            <person name="Palaniappan K."/>
            <person name="Ritter S."/>
            <person name="Chen I.-M."/>
            <person name="Stamatis D."/>
            <person name="Reddy T."/>
            <person name="O'Malley R."/>
            <person name="Daum C."/>
            <person name="Shapiro N."/>
            <person name="Ivanova N."/>
            <person name="Kyrpides N."/>
            <person name="Woyke T."/>
        </authorList>
    </citation>
    <scope>NUCLEOTIDE SEQUENCE [LARGE SCALE GENOMIC DNA]</scope>
    <source>
        <strain evidence="3 4">RAS26</strain>
    </source>
</reference>
<feature type="domain" description="Histidine kinase/HSP90-like ATPase" evidence="2">
    <location>
        <begin position="1"/>
        <end position="82"/>
    </location>
</feature>
<dbReference type="InterPro" id="IPR036890">
    <property type="entry name" value="HATPase_C_sf"/>
</dbReference>
<evidence type="ECO:0000256" key="1">
    <source>
        <dbReference type="ARBA" id="ARBA00022527"/>
    </source>
</evidence>
<dbReference type="Proteomes" id="UP000518206">
    <property type="component" value="Unassembled WGS sequence"/>
</dbReference>
<dbReference type="PANTHER" id="PTHR35526">
    <property type="entry name" value="ANTI-SIGMA-F FACTOR RSBW-RELATED"/>
    <property type="match status" value="1"/>
</dbReference>
<protein>
    <submittedName>
        <fullName evidence="3">Two-component sensor histidine kinase</fullName>
    </submittedName>
</protein>
<proteinExistence type="predicted"/>
<organism evidence="3 4">
    <name type="scientific">Cellulomonas cellasea</name>
    <dbReference type="NCBI Taxonomy" id="43670"/>
    <lineage>
        <taxon>Bacteria</taxon>
        <taxon>Bacillati</taxon>
        <taxon>Actinomycetota</taxon>
        <taxon>Actinomycetes</taxon>
        <taxon>Micrococcales</taxon>
        <taxon>Cellulomonadaceae</taxon>
        <taxon>Cellulomonas</taxon>
    </lineage>
</organism>
<keyword evidence="3" id="KW-0808">Transferase</keyword>
<dbReference type="InterPro" id="IPR003594">
    <property type="entry name" value="HATPase_dom"/>
</dbReference>
<dbReference type="SUPFAM" id="SSF55874">
    <property type="entry name" value="ATPase domain of HSP90 chaperone/DNA topoisomerase II/histidine kinase"/>
    <property type="match status" value="1"/>
</dbReference>
<dbReference type="InterPro" id="IPR050267">
    <property type="entry name" value="Anti-sigma-factor_SerPK"/>
</dbReference>
<name>A0A7W4UJW3_9CELL</name>
<gene>
    <name evidence="3" type="ORF">FHR80_004460</name>
</gene>
<evidence type="ECO:0000313" key="3">
    <source>
        <dbReference type="EMBL" id="MBB2925513.1"/>
    </source>
</evidence>
<accession>A0A7W4UJW3</accession>
<comment type="caution">
    <text evidence="3">The sequence shown here is derived from an EMBL/GenBank/DDBJ whole genome shotgun (WGS) entry which is preliminary data.</text>
</comment>
<dbReference type="EMBL" id="JACHVX010000011">
    <property type="protein sequence ID" value="MBB2925513.1"/>
    <property type="molecule type" value="Genomic_DNA"/>
</dbReference>
<dbReference type="Gene3D" id="3.30.565.10">
    <property type="entry name" value="Histidine kinase-like ATPase, C-terminal domain"/>
    <property type="match status" value="1"/>
</dbReference>
<keyword evidence="3" id="KW-0418">Kinase</keyword>
<reference evidence="3 4" key="1">
    <citation type="submission" date="2020-08" db="EMBL/GenBank/DDBJ databases">
        <title>The Agave Microbiome: Exploring the role of microbial communities in plant adaptations to desert environments.</title>
        <authorList>
            <person name="Partida-Martinez L.P."/>
        </authorList>
    </citation>
    <scope>NUCLEOTIDE SEQUENCE [LARGE SCALE GENOMIC DNA]</scope>
    <source>
        <strain evidence="3 4">RAS26</strain>
    </source>
</reference>
<dbReference type="AlphaFoldDB" id="A0A7W4UJW3"/>
<evidence type="ECO:0000259" key="2">
    <source>
        <dbReference type="Pfam" id="PF13581"/>
    </source>
</evidence>
<evidence type="ECO:0000313" key="4">
    <source>
        <dbReference type="Proteomes" id="UP000518206"/>
    </source>
</evidence>
<dbReference type="GO" id="GO:0004674">
    <property type="term" value="F:protein serine/threonine kinase activity"/>
    <property type="evidence" value="ECO:0007669"/>
    <property type="project" value="UniProtKB-KW"/>
</dbReference>